<evidence type="ECO:0000256" key="7">
    <source>
        <dbReference type="ARBA" id="ARBA00023242"/>
    </source>
</evidence>
<keyword evidence="12" id="KW-1185">Reference proteome</keyword>
<feature type="region of interest" description="Disordered" evidence="10">
    <location>
        <begin position="206"/>
        <end position="226"/>
    </location>
</feature>
<dbReference type="Bgee" id="ENSLOCG00000008782">
    <property type="expression patterns" value="Expressed in ovary and 13 other cell types or tissues"/>
</dbReference>
<dbReference type="GO" id="GO:0051301">
    <property type="term" value="P:cell division"/>
    <property type="evidence" value="ECO:0007669"/>
    <property type="project" value="UniProtKB-KW"/>
</dbReference>
<keyword evidence="9" id="KW-0137">Centromere</keyword>
<dbReference type="AlphaFoldDB" id="W5MQN3"/>
<keyword evidence="5" id="KW-0498">Mitosis</keyword>
<dbReference type="GO" id="GO:0005634">
    <property type="term" value="C:nucleus"/>
    <property type="evidence" value="ECO:0007669"/>
    <property type="project" value="UniProtKB-SubCell"/>
</dbReference>
<comment type="subcellular location">
    <subcellularLocation>
        <location evidence="2">Chromosome</location>
        <location evidence="2">Centromere</location>
        <location evidence="2">Kinetochore</location>
    </subcellularLocation>
    <subcellularLocation>
        <location evidence="1">Nucleus</location>
    </subcellularLocation>
</comment>
<name>W5MQN3_LEPOC</name>
<reference evidence="12" key="1">
    <citation type="submission" date="2011-12" db="EMBL/GenBank/DDBJ databases">
        <title>The Draft Genome of Lepisosteus oculatus.</title>
        <authorList>
            <consortium name="The Broad Institute Genome Assembly &amp; Analysis Group"/>
            <consortium name="Computational R&amp;D Group"/>
            <consortium name="and Sequencing Platform"/>
            <person name="Di Palma F."/>
            <person name="Alfoldi J."/>
            <person name="Johnson J."/>
            <person name="Berlin A."/>
            <person name="Gnerre S."/>
            <person name="Jaffe D."/>
            <person name="MacCallum I."/>
            <person name="Young S."/>
            <person name="Walker B.J."/>
            <person name="Lander E.S."/>
            <person name="Lindblad-Toh K."/>
        </authorList>
    </citation>
    <scope>NUCLEOTIDE SEQUENCE [LARGE SCALE GENOMIC DNA]</scope>
</reference>
<dbReference type="PANTHER" id="PTHR15459:SF3">
    <property type="entry name" value="POLYAMINE-MODULATED FACTOR 1"/>
    <property type="match status" value="1"/>
</dbReference>
<evidence type="ECO:0000313" key="12">
    <source>
        <dbReference type="Proteomes" id="UP000018468"/>
    </source>
</evidence>
<evidence type="ECO:0000256" key="1">
    <source>
        <dbReference type="ARBA" id="ARBA00004123"/>
    </source>
</evidence>
<evidence type="ECO:0000256" key="9">
    <source>
        <dbReference type="ARBA" id="ARBA00023328"/>
    </source>
</evidence>
<dbReference type="InterPro" id="IPR007128">
    <property type="entry name" value="PMF1/Nnf1"/>
</dbReference>
<protein>
    <submittedName>
        <fullName evidence="11">Si:dkey-6i22.5</fullName>
    </submittedName>
</protein>
<reference evidence="11" key="3">
    <citation type="submission" date="2025-09" db="UniProtKB">
        <authorList>
            <consortium name="Ensembl"/>
        </authorList>
    </citation>
    <scope>IDENTIFICATION</scope>
</reference>
<reference evidence="11" key="2">
    <citation type="submission" date="2025-08" db="UniProtKB">
        <authorList>
            <consortium name="Ensembl"/>
        </authorList>
    </citation>
    <scope>IDENTIFICATION</scope>
</reference>
<dbReference type="Pfam" id="PF03980">
    <property type="entry name" value="Nnf1"/>
    <property type="match status" value="1"/>
</dbReference>
<dbReference type="PANTHER" id="PTHR15459">
    <property type="entry name" value="POLYAMINE-MODULATED FACTOR 1"/>
    <property type="match status" value="1"/>
</dbReference>
<evidence type="ECO:0000256" key="6">
    <source>
        <dbReference type="ARBA" id="ARBA00022838"/>
    </source>
</evidence>
<dbReference type="EMBL" id="AHAT01028085">
    <property type="status" value="NOT_ANNOTATED_CDS"/>
    <property type="molecule type" value="Genomic_DNA"/>
</dbReference>
<evidence type="ECO:0000256" key="10">
    <source>
        <dbReference type="SAM" id="MobiDB-lite"/>
    </source>
</evidence>
<keyword evidence="3" id="KW-0158">Chromosome</keyword>
<dbReference type="OMA" id="IHLAHLM"/>
<dbReference type="HOGENOM" id="CLU_106985_1_0_1"/>
<dbReference type="eggNOG" id="ENOG502S3AR">
    <property type="taxonomic scope" value="Eukaryota"/>
</dbReference>
<organism evidence="11 12">
    <name type="scientific">Lepisosteus oculatus</name>
    <name type="common">Spotted gar</name>
    <dbReference type="NCBI Taxonomy" id="7918"/>
    <lineage>
        <taxon>Eukaryota</taxon>
        <taxon>Metazoa</taxon>
        <taxon>Chordata</taxon>
        <taxon>Craniata</taxon>
        <taxon>Vertebrata</taxon>
        <taxon>Euteleostomi</taxon>
        <taxon>Actinopterygii</taxon>
        <taxon>Neopterygii</taxon>
        <taxon>Holostei</taxon>
        <taxon>Semionotiformes</taxon>
        <taxon>Lepisosteidae</taxon>
        <taxon>Lepisosteus</taxon>
    </lineage>
</organism>
<dbReference type="GO" id="GO:0000444">
    <property type="term" value="C:MIS12/MIND type complex"/>
    <property type="evidence" value="ECO:0000318"/>
    <property type="project" value="GO_Central"/>
</dbReference>
<evidence type="ECO:0000256" key="4">
    <source>
        <dbReference type="ARBA" id="ARBA00022618"/>
    </source>
</evidence>
<sequence length="226" mass="25451">VGTGDSSSGEAPGSSRPAAAGPQAGQGGDVSTQMTDLSKDRTEPKPARLKTFNRVMERSLQKLINDISFQRFAQTFHPLYKESPQVTESIHRQFVSQLQDSIREDIAQIVEEGDLEVKFEELDRLEKAAEDSMELAWRPSGVPEEDLCGFVMPYYLQQQEYLRRELRKLQKENASLAQKVLAGREAIARAEQQLSQSVEELQAASVRKEDFLSPPPPSPQHHYRLL</sequence>
<evidence type="ECO:0000256" key="8">
    <source>
        <dbReference type="ARBA" id="ARBA00023306"/>
    </source>
</evidence>
<dbReference type="InParanoid" id="W5MQN3"/>
<keyword evidence="8" id="KW-0131">Cell cycle</keyword>
<keyword evidence="7" id="KW-0539">Nucleus</keyword>
<proteinExistence type="predicted"/>
<evidence type="ECO:0000256" key="5">
    <source>
        <dbReference type="ARBA" id="ARBA00022776"/>
    </source>
</evidence>
<feature type="compositionally biased region" description="Low complexity" evidence="10">
    <location>
        <begin position="1"/>
        <end position="23"/>
    </location>
</feature>
<evidence type="ECO:0000256" key="2">
    <source>
        <dbReference type="ARBA" id="ARBA00004629"/>
    </source>
</evidence>
<dbReference type="Ensembl" id="ENSLOCT00000010707.1">
    <property type="protein sequence ID" value="ENSLOCP00000010692.1"/>
    <property type="gene ID" value="ENSLOCG00000008782.1"/>
</dbReference>
<keyword evidence="6" id="KW-0995">Kinetochore</keyword>
<accession>W5MQN3</accession>
<feature type="compositionally biased region" description="Basic and acidic residues" evidence="10">
    <location>
        <begin position="37"/>
        <end position="46"/>
    </location>
</feature>
<evidence type="ECO:0000313" key="11">
    <source>
        <dbReference type="Ensembl" id="ENSLOCP00000010692.1"/>
    </source>
</evidence>
<evidence type="ECO:0000256" key="3">
    <source>
        <dbReference type="ARBA" id="ARBA00022454"/>
    </source>
</evidence>
<dbReference type="GO" id="GO:0007059">
    <property type="term" value="P:chromosome segregation"/>
    <property type="evidence" value="ECO:0000318"/>
    <property type="project" value="GO_Central"/>
</dbReference>
<dbReference type="Proteomes" id="UP000018468">
    <property type="component" value="Linkage group LG24"/>
</dbReference>
<feature type="region of interest" description="Disordered" evidence="10">
    <location>
        <begin position="1"/>
        <end position="49"/>
    </location>
</feature>
<keyword evidence="4" id="KW-0132">Cell division</keyword>
<dbReference type="GeneTree" id="ENSGT00940000162656"/>
<dbReference type="STRING" id="7918.ENSLOCP00000010692"/>